<dbReference type="AlphaFoldDB" id="A0A5J5IL94"/>
<evidence type="ECO:0000313" key="2">
    <source>
        <dbReference type="Proteomes" id="UP000326903"/>
    </source>
</evidence>
<accession>A0A5J5IL94</accession>
<reference evidence="1 2" key="1">
    <citation type="submission" date="2019-09" db="EMBL/GenBank/DDBJ databases">
        <title>Draft genome sequence of Ginsengibacter sp. BR5-29.</title>
        <authorList>
            <person name="Im W.-T."/>
        </authorList>
    </citation>
    <scope>NUCLEOTIDE SEQUENCE [LARGE SCALE GENOMIC DNA]</scope>
    <source>
        <strain evidence="1 2">BR5-29</strain>
    </source>
</reference>
<dbReference type="EMBL" id="VYQF01000001">
    <property type="protein sequence ID" value="KAA9040847.1"/>
    <property type="molecule type" value="Genomic_DNA"/>
</dbReference>
<dbReference type="RefSeq" id="WP_150412935.1">
    <property type="nucleotide sequence ID" value="NZ_VYQF01000001.1"/>
</dbReference>
<evidence type="ECO:0000313" key="1">
    <source>
        <dbReference type="EMBL" id="KAA9040847.1"/>
    </source>
</evidence>
<gene>
    <name evidence="1" type="ORF">FW778_02055</name>
</gene>
<keyword evidence="2" id="KW-1185">Reference proteome</keyword>
<sequence>MTQVRRPAPDKDTYRNYTITSAVGIFQDSRKIWIVKLANETNYIAARIEGGDMDEIENFGKAN</sequence>
<comment type="caution">
    <text evidence="1">The sequence shown here is derived from an EMBL/GenBank/DDBJ whole genome shotgun (WGS) entry which is preliminary data.</text>
</comment>
<protein>
    <submittedName>
        <fullName evidence="1">Uncharacterized protein</fullName>
    </submittedName>
</protein>
<dbReference type="Proteomes" id="UP000326903">
    <property type="component" value="Unassembled WGS sequence"/>
</dbReference>
<organism evidence="1 2">
    <name type="scientific">Ginsengibacter hankyongi</name>
    <dbReference type="NCBI Taxonomy" id="2607284"/>
    <lineage>
        <taxon>Bacteria</taxon>
        <taxon>Pseudomonadati</taxon>
        <taxon>Bacteroidota</taxon>
        <taxon>Chitinophagia</taxon>
        <taxon>Chitinophagales</taxon>
        <taxon>Chitinophagaceae</taxon>
        <taxon>Ginsengibacter</taxon>
    </lineage>
</organism>
<name>A0A5J5IL94_9BACT</name>
<proteinExistence type="predicted"/>